<evidence type="ECO:0000256" key="8">
    <source>
        <dbReference type="RuleBase" id="RU366003"/>
    </source>
</evidence>
<keyword evidence="4 8" id="KW-0028">Amino-acid biosynthesis</keyword>
<dbReference type="RefSeq" id="WP_012861418.1">
    <property type="nucleotide sequence ID" value="NC_013517.1"/>
</dbReference>
<evidence type="ECO:0000256" key="2">
    <source>
        <dbReference type="ARBA" id="ARBA00009152"/>
    </source>
</evidence>
<organism evidence="10 11">
    <name type="scientific">Sebaldella termitidis (strain ATCC 33386 / NCTC 11300)</name>
    <dbReference type="NCBI Taxonomy" id="526218"/>
    <lineage>
        <taxon>Bacteria</taxon>
        <taxon>Fusobacteriati</taxon>
        <taxon>Fusobacteriota</taxon>
        <taxon>Fusobacteriia</taxon>
        <taxon>Fusobacteriales</taxon>
        <taxon>Leptotrichiaceae</taxon>
        <taxon>Sebaldella</taxon>
    </lineage>
</organism>
<dbReference type="PANTHER" id="PTHR21039:SF0">
    <property type="entry name" value="HISTIDINOL-PHOSPHATASE"/>
    <property type="match status" value="1"/>
</dbReference>
<accession>D1AJD6</accession>
<sequence length="268" mass="31311">MIIIKVIDYHVHSDNSFDGKSDIDSTCQESIKKEVQEICFTEHFSVDPRDVSFGVLDYSKYTCEINEARKKYKKYLLIKKGLEIGEPHLAEYSEELKNFLGGTDLDFIIGSVHNINGVKLRLFMKNKKKYHIYQEYFEEIYKMAETADIDVIGHLDMMKRYAYAEHGNYHIEDHSGIIQNILEKIIQRKIGLEINCSGLNHDVNEIYPKVEILKWYKELGGEILTVGSDSHRSESIASKNGEIMEMVKKMGFQYIYTYESRKRTPFYL</sequence>
<name>D1AJD6_SEBTE</name>
<evidence type="ECO:0000256" key="3">
    <source>
        <dbReference type="ARBA" id="ARBA00013085"/>
    </source>
</evidence>
<feature type="domain" description="PHP" evidence="9">
    <location>
        <begin position="8"/>
        <end position="195"/>
    </location>
</feature>
<dbReference type="STRING" id="526218.Sterm_1969"/>
<keyword evidence="5 8" id="KW-0378">Hydrolase</keyword>
<reference evidence="10 11" key="2">
    <citation type="journal article" date="2010" name="Stand. Genomic Sci.">
        <title>Complete genome sequence of Sebaldella termitidis type strain (NCTC 11300).</title>
        <authorList>
            <person name="Harmon-Smith M."/>
            <person name="Celia L."/>
            <person name="Chertkov O."/>
            <person name="Lapidus A."/>
            <person name="Copeland A."/>
            <person name="Glavina Del Rio T."/>
            <person name="Nolan M."/>
            <person name="Lucas S."/>
            <person name="Tice H."/>
            <person name="Cheng J.F."/>
            <person name="Han C."/>
            <person name="Detter J.C."/>
            <person name="Bruce D."/>
            <person name="Goodwin L."/>
            <person name="Pitluck S."/>
            <person name="Pati A."/>
            <person name="Liolios K."/>
            <person name="Ivanova N."/>
            <person name="Mavromatis K."/>
            <person name="Mikhailova N."/>
            <person name="Chen A."/>
            <person name="Palaniappan K."/>
            <person name="Land M."/>
            <person name="Hauser L."/>
            <person name="Chang Y.J."/>
            <person name="Jeffries C.D."/>
            <person name="Brettin T."/>
            <person name="Goker M."/>
            <person name="Beck B."/>
            <person name="Bristow J."/>
            <person name="Eisen J.A."/>
            <person name="Markowitz V."/>
            <person name="Hugenholtz P."/>
            <person name="Kyrpides N.C."/>
            <person name="Klenk H.P."/>
            <person name="Chen F."/>
        </authorList>
    </citation>
    <scope>NUCLEOTIDE SEQUENCE [LARGE SCALE GENOMIC DNA]</scope>
    <source>
        <strain evidence="11">ATCC 33386 / NCTC 11300</strain>
    </source>
</reference>
<keyword evidence="6 8" id="KW-0368">Histidine biosynthesis</keyword>
<reference evidence="11" key="1">
    <citation type="submission" date="2009-09" db="EMBL/GenBank/DDBJ databases">
        <title>The complete chromosome of Sebaldella termitidis ATCC 33386.</title>
        <authorList>
            <consortium name="US DOE Joint Genome Institute (JGI-PGF)"/>
            <person name="Lucas S."/>
            <person name="Copeland A."/>
            <person name="Lapidus A."/>
            <person name="Glavina del Rio T."/>
            <person name="Dalin E."/>
            <person name="Tice H."/>
            <person name="Bruce D."/>
            <person name="Goodwin L."/>
            <person name="Pitluck S."/>
            <person name="Kyrpides N."/>
            <person name="Mavromatis K."/>
            <person name="Ivanova N."/>
            <person name="Mikhailova N."/>
            <person name="Sims D."/>
            <person name="Meincke L."/>
            <person name="Brettin T."/>
            <person name="Detter J.C."/>
            <person name="Han C."/>
            <person name="Larimer F."/>
            <person name="Land M."/>
            <person name="Hauser L."/>
            <person name="Markowitz V."/>
            <person name="Cheng J.F."/>
            <person name="Hugenholtz P."/>
            <person name="Woyke T."/>
            <person name="Wu D."/>
            <person name="Eisen J.A."/>
        </authorList>
    </citation>
    <scope>NUCLEOTIDE SEQUENCE [LARGE SCALE GENOMIC DNA]</scope>
    <source>
        <strain evidence="11">ATCC 33386 / NCTC 11300</strain>
    </source>
</reference>
<dbReference type="EMBL" id="CP001739">
    <property type="protein sequence ID" value="ACZ08824.1"/>
    <property type="molecule type" value="Genomic_DNA"/>
</dbReference>
<evidence type="ECO:0000256" key="6">
    <source>
        <dbReference type="ARBA" id="ARBA00023102"/>
    </source>
</evidence>
<gene>
    <name evidence="10" type="ordered locus">Sterm_1969</name>
</gene>
<evidence type="ECO:0000313" key="10">
    <source>
        <dbReference type="EMBL" id="ACZ08824.1"/>
    </source>
</evidence>
<dbReference type="Pfam" id="PF02811">
    <property type="entry name" value="PHP"/>
    <property type="match status" value="1"/>
</dbReference>
<dbReference type="GO" id="GO:0000105">
    <property type="term" value="P:L-histidine biosynthetic process"/>
    <property type="evidence" value="ECO:0007669"/>
    <property type="project" value="UniProtKB-UniRule"/>
</dbReference>
<dbReference type="UniPathway" id="UPA00031">
    <property type="reaction ID" value="UER00013"/>
</dbReference>
<dbReference type="InterPro" id="IPR016195">
    <property type="entry name" value="Pol/histidinol_Pase-like"/>
</dbReference>
<dbReference type="InterPro" id="IPR010140">
    <property type="entry name" value="Histidinol_P_phosphatase_HisJ"/>
</dbReference>
<dbReference type="Gene3D" id="3.20.20.140">
    <property type="entry name" value="Metal-dependent hydrolases"/>
    <property type="match status" value="1"/>
</dbReference>
<evidence type="ECO:0000256" key="4">
    <source>
        <dbReference type="ARBA" id="ARBA00022605"/>
    </source>
</evidence>
<proteinExistence type="inferred from homology"/>
<dbReference type="Proteomes" id="UP000000845">
    <property type="component" value="Chromosome"/>
</dbReference>
<protein>
    <recommendedName>
        <fullName evidence="3 8">Histidinol-phosphatase</fullName>
        <shortName evidence="8">HolPase</shortName>
        <ecNumber evidence="3 8">3.1.3.15</ecNumber>
    </recommendedName>
</protein>
<dbReference type="GO" id="GO:0005737">
    <property type="term" value="C:cytoplasm"/>
    <property type="evidence" value="ECO:0007669"/>
    <property type="project" value="TreeGrafter"/>
</dbReference>
<keyword evidence="11" id="KW-1185">Reference proteome</keyword>
<comment type="pathway">
    <text evidence="1 8">Amino-acid biosynthesis; L-histidine biosynthesis; L-histidine from 5-phospho-alpha-D-ribose 1-diphosphate: step 8/9.</text>
</comment>
<dbReference type="eggNOG" id="COG1387">
    <property type="taxonomic scope" value="Bacteria"/>
</dbReference>
<dbReference type="NCBIfam" id="TIGR01856">
    <property type="entry name" value="hisJ_fam"/>
    <property type="match status" value="1"/>
</dbReference>
<evidence type="ECO:0000256" key="7">
    <source>
        <dbReference type="ARBA" id="ARBA00049158"/>
    </source>
</evidence>
<comment type="similarity">
    <text evidence="2 8">Belongs to the PHP hydrolase family. HisK subfamily.</text>
</comment>
<dbReference type="KEGG" id="str:Sterm_1969"/>
<dbReference type="PANTHER" id="PTHR21039">
    <property type="entry name" value="HISTIDINOL PHOSPHATASE-RELATED"/>
    <property type="match status" value="1"/>
</dbReference>
<evidence type="ECO:0000256" key="1">
    <source>
        <dbReference type="ARBA" id="ARBA00004970"/>
    </source>
</evidence>
<dbReference type="AlphaFoldDB" id="D1AJD6"/>
<dbReference type="GO" id="GO:0004401">
    <property type="term" value="F:histidinol-phosphatase activity"/>
    <property type="evidence" value="ECO:0007669"/>
    <property type="project" value="UniProtKB-UniRule"/>
</dbReference>
<dbReference type="EC" id="3.1.3.15" evidence="3 8"/>
<dbReference type="SUPFAM" id="SSF89550">
    <property type="entry name" value="PHP domain-like"/>
    <property type="match status" value="1"/>
</dbReference>
<evidence type="ECO:0000313" key="11">
    <source>
        <dbReference type="Proteomes" id="UP000000845"/>
    </source>
</evidence>
<evidence type="ECO:0000259" key="9">
    <source>
        <dbReference type="Pfam" id="PF02811"/>
    </source>
</evidence>
<dbReference type="InterPro" id="IPR004013">
    <property type="entry name" value="PHP_dom"/>
</dbReference>
<comment type="catalytic activity">
    <reaction evidence="7 8">
        <text>L-histidinol phosphate + H2O = L-histidinol + phosphate</text>
        <dbReference type="Rhea" id="RHEA:14465"/>
        <dbReference type="ChEBI" id="CHEBI:15377"/>
        <dbReference type="ChEBI" id="CHEBI:43474"/>
        <dbReference type="ChEBI" id="CHEBI:57699"/>
        <dbReference type="ChEBI" id="CHEBI:57980"/>
        <dbReference type="EC" id="3.1.3.15"/>
    </reaction>
</comment>
<dbReference type="HOGENOM" id="CLU_054611_3_0_0"/>
<evidence type="ECO:0000256" key="5">
    <source>
        <dbReference type="ARBA" id="ARBA00022801"/>
    </source>
</evidence>